<dbReference type="GO" id="GO:0042144">
    <property type="term" value="P:vacuole fusion, non-autophagic"/>
    <property type="evidence" value="ECO:0007669"/>
    <property type="project" value="TreeGrafter"/>
</dbReference>
<reference evidence="5 6" key="1">
    <citation type="journal article" date="2013" name="MBio">
        <title>Genome sequencing of the plant pathogen Taphrina deformans, the causal agent of peach leaf curl.</title>
        <authorList>
            <person name="Cisse O.H."/>
            <person name="Almeida J.M.G.C.F."/>
            <person name="Fonseca A."/>
            <person name="Kumar A.A."/>
            <person name="Salojaervi J."/>
            <person name="Overmyer K."/>
            <person name="Hauser P.M."/>
            <person name="Pagni M."/>
        </authorList>
    </citation>
    <scope>NUCLEOTIDE SEQUENCE [LARGE SCALE GENOMIC DNA]</scope>
    <source>
        <strain evidence="6">PYCC 5710 / ATCC 11124 / CBS 356.35 / IMI 108563 / JCM 9778 / NBRC 8474</strain>
    </source>
</reference>
<evidence type="ECO:0000313" key="6">
    <source>
        <dbReference type="Proteomes" id="UP000013776"/>
    </source>
</evidence>
<dbReference type="GO" id="GO:0016197">
    <property type="term" value="P:endosomal transport"/>
    <property type="evidence" value="ECO:0007669"/>
    <property type="project" value="TreeGrafter"/>
</dbReference>
<dbReference type="Pfam" id="PF04841">
    <property type="entry name" value="Vps16_N"/>
    <property type="match status" value="1"/>
</dbReference>
<dbReference type="Proteomes" id="UP000013776">
    <property type="component" value="Unassembled WGS sequence"/>
</dbReference>
<dbReference type="Gene3D" id="2.130.10.10">
    <property type="entry name" value="YVTN repeat-like/Quinoprotein amine dehydrogenase"/>
    <property type="match status" value="1"/>
</dbReference>
<dbReference type="STRING" id="1097556.R4XFZ7"/>
<accession>R4XFZ7</accession>
<protein>
    <recommendedName>
        <fullName evidence="2">Probable vacuolar protein sorting-associated protein 16 homolog</fullName>
    </recommendedName>
</protein>
<comment type="function">
    <text evidence="2">Essential for vacuolar protein sorting. Required for vacuole biogenesis, stability and to maintain vacuole morphology.</text>
</comment>
<feature type="domain" description="Vps16 C-terminal" evidence="3">
    <location>
        <begin position="504"/>
        <end position="805"/>
    </location>
</feature>
<dbReference type="InterPro" id="IPR006926">
    <property type="entry name" value="Vps16_N"/>
</dbReference>
<dbReference type="PIRSF" id="PIRSF007949">
    <property type="entry name" value="VPS16"/>
    <property type="match status" value="1"/>
</dbReference>
<feature type="domain" description="Vps16 N-terminal" evidence="4">
    <location>
        <begin position="5"/>
        <end position="411"/>
    </location>
</feature>
<dbReference type="InterPro" id="IPR015943">
    <property type="entry name" value="WD40/YVTN_repeat-like_dom_sf"/>
</dbReference>
<dbReference type="SUPFAM" id="SSF50978">
    <property type="entry name" value="WD40 repeat-like"/>
    <property type="match status" value="1"/>
</dbReference>
<keyword evidence="6" id="KW-1185">Reference proteome</keyword>
<dbReference type="InterPro" id="IPR038132">
    <property type="entry name" value="Vps16_C_sf"/>
</dbReference>
<dbReference type="Pfam" id="PF04840">
    <property type="entry name" value="Vps16_C"/>
    <property type="match status" value="1"/>
</dbReference>
<dbReference type="InterPro" id="IPR036322">
    <property type="entry name" value="WD40_repeat_dom_sf"/>
</dbReference>
<dbReference type="Gene3D" id="1.10.150.780">
    <property type="entry name" value="Vps16, C-terminal region"/>
    <property type="match status" value="1"/>
</dbReference>
<evidence type="ECO:0000256" key="1">
    <source>
        <dbReference type="ARBA" id="ARBA00009250"/>
    </source>
</evidence>
<dbReference type="EMBL" id="CAHR02000268">
    <property type="protein sequence ID" value="CCG84590.1"/>
    <property type="molecule type" value="Genomic_DNA"/>
</dbReference>
<dbReference type="GO" id="GO:0006886">
    <property type="term" value="P:intracellular protein transport"/>
    <property type="evidence" value="ECO:0007669"/>
    <property type="project" value="InterPro"/>
</dbReference>
<comment type="caution">
    <text evidence="5">The sequence shown here is derived from an EMBL/GenBank/DDBJ whole genome shotgun (WGS) entry which is preliminary data.</text>
</comment>
<dbReference type="InterPro" id="IPR016534">
    <property type="entry name" value="VPS16"/>
</dbReference>
<sequence>MEPPPSYEWDELGSETYYHKFELYKLSWPEVDLSGVIFAAASYGGAIAVTRDDEKFQKYRGQSQLSNSTQVFSSVGQLLRDIRWEGVSIRSLGWTDEERLLIVSKEGLVRYYDLLGNFSQFSLTKNSDEGEVIECKFWNSGMIARMSNNAFIKIDNYREPRPHVLLNTHLKPESVINSWTITAPAFTVSRQAECLVSLDKTIISLDGADSQDLSVDHGPFTHLQSSPNGQFLALRRAEGNILVASSDLQRTLTDYDAGEEFVPSQLSWCGNDALAASDDTILTVIGPSGETLRYAYESALQLSTDVDGVRVFSSTVCDFLRKVPDTSERIFAPGSTSAASILLDAFEQLELKSAKADENIRLIQSYLTEAVDDCIKAAGESLTEHWQKQLLKSATFGKGFLELYNSDEFVDTCESLRIMNAVKFHEVGIPLTMDQYIRITPEGLVDRLLQRKHHYLASRICEYLGISSDHVYVHWACLKLQNSDEEATTTCEAIVSKLGSKKQISYEKIARTAFADGRLDLSMQLLAHEPRAGAQVSLLLDMDQEEAALSRAITSGDPDLLAFVVFHIKSKHSLATFLRFINDKPAATAVALDHARKHDKQFLKDYYYQDDSKVDGSDVVLMESLVEHDRAQQYTKTKLALRMINETKDHSLETRMLEDAAKLIHLQDTLAKELGMPFAGTTVNELLLKVLSTGNLNKAQKIASAFKVSDLTFTWLQLQSFVSLRDWSALEKWIFRMKSSPVPFEVVAGHVHSAGNKKLAAQIVTKCNSPALRIETYMKLDEPLLAAREAYKIKDLAVLDEASAVIKDGAERGEVDDMLRRLQESR</sequence>
<dbReference type="OrthoDB" id="1792at2759"/>
<evidence type="ECO:0000313" key="5">
    <source>
        <dbReference type="EMBL" id="CCG84590.1"/>
    </source>
</evidence>
<keyword evidence="2" id="KW-0653">Protein transport</keyword>
<dbReference type="VEuPathDB" id="FungiDB:TAPDE_005067"/>
<name>R4XFZ7_TAPDE</name>
<organism evidence="5 6">
    <name type="scientific">Taphrina deformans (strain PYCC 5710 / ATCC 11124 / CBS 356.35 / IMI 108563 / JCM 9778 / NBRC 8474)</name>
    <name type="common">Peach leaf curl fungus</name>
    <name type="synonym">Lalaria deformans</name>
    <dbReference type="NCBI Taxonomy" id="1097556"/>
    <lineage>
        <taxon>Eukaryota</taxon>
        <taxon>Fungi</taxon>
        <taxon>Dikarya</taxon>
        <taxon>Ascomycota</taxon>
        <taxon>Taphrinomycotina</taxon>
        <taxon>Taphrinomycetes</taxon>
        <taxon>Taphrinales</taxon>
        <taxon>Taphrinaceae</taxon>
        <taxon>Taphrina</taxon>
    </lineage>
</organism>
<dbReference type="PANTHER" id="PTHR12811">
    <property type="entry name" value="VACUOLAR PROTEIN SORTING VPS16"/>
    <property type="match status" value="1"/>
</dbReference>
<evidence type="ECO:0000256" key="2">
    <source>
        <dbReference type="PIRNR" id="PIRNR007949"/>
    </source>
</evidence>
<evidence type="ECO:0000259" key="4">
    <source>
        <dbReference type="Pfam" id="PF04841"/>
    </source>
</evidence>
<dbReference type="GO" id="GO:0030897">
    <property type="term" value="C:HOPS complex"/>
    <property type="evidence" value="ECO:0007669"/>
    <property type="project" value="TreeGrafter"/>
</dbReference>
<dbReference type="GO" id="GO:0005768">
    <property type="term" value="C:endosome"/>
    <property type="evidence" value="ECO:0007669"/>
    <property type="project" value="TreeGrafter"/>
</dbReference>
<proteinExistence type="inferred from homology"/>
<dbReference type="GO" id="GO:0003779">
    <property type="term" value="F:actin binding"/>
    <property type="evidence" value="ECO:0007669"/>
    <property type="project" value="TreeGrafter"/>
</dbReference>
<dbReference type="eggNOG" id="KOG2280">
    <property type="taxonomic scope" value="Eukaryota"/>
</dbReference>
<dbReference type="AlphaFoldDB" id="R4XFZ7"/>
<keyword evidence="2" id="KW-0813">Transport</keyword>
<dbReference type="PANTHER" id="PTHR12811:SF0">
    <property type="entry name" value="VACUOLAR PROTEIN SORTING-ASSOCIATED PROTEIN 16 HOMOLOG"/>
    <property type="match status" value="1"/>
</dbReference>
<evidence type="ECO:0000259" key="3">
    <source>
        <dbReference type="Pfam" id="PF04840"/>
    </source>
</evidence>
<comment type="similarity">
    <text evidence="1 2">Belongs to the VPS16 family.</text>
</comment>
<dbReference type="InterPro" id="IPR006925">
    <property type="entry name" value="Vps16_C"/>
</dbReference>
<gene>
    <name evidence="5" type="ORF">TAPDE_005067</name>
</gene>